<dbReference type="InterPro" id="IPR016032">
    <property type="entry name" value="Sig_transdc_resp-reg_C-effctor"/>
</dbReference>
<keyword evidence="4" id="KW-0804">Transcription</keyword>
<protein>
    <submittedName>
        <fullName evidence="8">DNA-binding response regulator</fullName>
    </submittedName>
</protein>
<dbReference type="SUPFAM" id="SSF52172">
    <property type="entry name" value="CheY-like"/>
    <property type="match status" value="1"/>
</dbReference>
<dbReference type="PRINTS" id="PR00038">
    <property type="entry name" value="HTHLUXR"/>
</dbReference>
<dbReference type="InterPro" id="IPR001789">
    <property type="entry name" value="Sig_transdc_resp-reg_receiver"/>
</dbReference>
<dbReference type="InterPro" id="IPR039420">
    <property type="entry name" value="WalR-like"/>
</dbReference>
<evidence type="ECO:0000259" key="6">
    <source>
        <dbReference type="PROSITE" id="PS50043"/>
    </source>
</evidence>
<dbReference type="SMART" id="SM00448">
    <property type="entry name" value="REC"/>
    <property type="match status" value="1"/>
</dbReference>
<name>A0A3M2M1Q6_9ACTN</name>
<dbReference type="Pfam" id="PF00196">
    <property type="entry name" value="GerE"/>
    <property type="match status" value="1"/>
</dbReference>
<dbReference type="Gene3D" id="3.40.50.2300">
    <property type="match status" value="1"/>
</dbReference>
<evidence type="ECO:0000256" key="2">
    <source>
        <dbReference type="ARBA" id="ARBA00023015"/>
    </source>
</evidence>
<feature type="modified residue" description="4-aspartylphosphate" evidence="5">
    <location>
        <position position="61"/>
    </location>
</feature>
<dbReference type="RefSeq" id="WP_122195215.1">
    <property type="nucleotide sequence ID" value="NZ_JBHSKC010000014.1"/>
</dbReference>
<dbReference type="Proteomes" id="UP000282674">
    <property type="component" value="Unassembled WGS sequence"/>
</dbReference>
<dbReference type="InterPro" id="IPR011006">
    <property type="entry name" value="CheY-like_superfamily"/>
</dbReference>
<evidence type="ECO:0000259" key="7">
    <source>
        <dbReference type="PROSITE" id="PS50110"/>
    </source>
</evidence>
<dbReference type="PROSITE" id="PS00622">
    <property type="entry name" value="HTH_LUXR_1"/>
    <property type="match status" value="1"/>
</dbReference>
<accession>A0A3M2M1Q6</accession>
<dbReference type="SUPFAM" id="SSF46894">
    <property type="entry name" value="C-terminal effector domain of the bipartite response regulators"/>
    <property type="match status" value="1"/>
</dbReference>
<dbReference type="CDD" id="cd06170">
    <property type="entry name" value="LuxR_C_like"/>
    <property type="match status" value="1"/>
</dbReference>
<keyword evidence="1 5" id="KW-0597">Phosphoprotein</keyword>
<evidence type="ECO:0000256" key="1">
    <source>
        <dbReference type="ARBA" id="ARBA00022553"/>
    </source>
</evidence>
<dbReference type="CDD" id="cd17535">
    <property type="entry name" value="REC_NarL-like"/>
    <property type="match status" value="1"/>
</dbReference>
<dbReference type="PROSITE" id="PS50043">
    <property type="entry name" value="HTH_LUXR_2"/>
    <property type="match status" value="1"/>
</dbReference>
<dbReference type="InterPro" id="IPR058245">
    <property type="entry name" value="NreC/VraR/RcsB-like_REC"/>
</dbReference>
<evidence type="ECO:0000256" key="5">
    <source>
        <dbReference type="PROSITE-ProRule" id="PRU00169"/>
    </source>
</evidence>
<organism evidence="8 9">
    <name type="scientific">Actinomadura harenae</name>
    <dbReference type="NCBI Taxonomy" id="2483351"/>
    <lineage>
        <taxon>Bacteria</taxon>
        <taxon>Bacillati</taxon>
        <taxon>Actinomycetota</taxon>
        <taxon>Actinomycetes</taxon>
        <taxon>Streptosporangiales</taxon>
        <taxon>Thermomonosporaceae</taxon>
        <taxon>Actinomadura</taxon>
    </lineage>
</organism>
<keyword evidence="9" id="KW-1185">Reference proteome</keyword>
<feature type="domain" description="HTH luxR-type" evidence="6">
    <location>
        <begin position="139"/>
        <end position="204"/>
    </location>
</feature>
<dbReference type="SMART" id="SM00421">
    <property type="entry name" value="HTH_LUXR"/>
    <property type="match status" value="1"/>
</dbReference>
<evidence type="ECO:0000313" key="8">
    <source>
        <dbReference type="EMBL" id="RMI43476.1"/>
    </source>
</evidence>
<dbReference type="GO" id="GO:0003677">
    <property type="term" value="F:DNA binding"/>
    <property type="evidence" value="ECO:0007669"/>
    <property type="project" value="UniProtKB-KW"/>
</dbReference>
<dbReference type="PANTHER" id="PTHR43214:SF24">
    <property type="entry name" value="TRANSCRIPTIONAL REGULATORY PROTEIN NARL-RELATED"/>
    <property type="match status" value="1"/>
</dbReference>
<dbReference type="EMBL" id="RFFG01000025">
    <property type="protein sequence ID" value="RMI43476.1"/>
    <property type="molecule type" value="Genomic_DNA"/>
</dbReference>
<dbReference type="GO" id="GO:0006355">
    <property type="term" value="P:regulation of DNA-templated transcription"/>
    <property type="evidence" value="ECO:0007669"/>
    <property type="project" value="InterPro"/>
</dbReference>
<evidence type="ECO:0000256" key="4">
    <source>
        <dbReference type="ARBA" id="ARBA00023163"/>
    </source>
</evidence>
<dbReference type="PANTHER" id="PTHR43214">
    <property type="entry name" value="TWO-COMPONENT RESPONSE REGULATOR"/>
    <property type="match status" value="1"/>
</dbReference>
<gene>
    <name evidence="8" type="ORF">EBO15_16135</name>
</gene>
<evidence type="ECO:0000313" key="9">
    <source>
        <dbReference type="Proteomes" id="UP000282674"/>
    </source>
</evidence>
<keyword evidence="2" id="KW-0805">Transcription regulation</keyword>
<dbReference type="AlphaFoldDB" id="A0A3M2M1Q6"/>
<evidence type="ECO:0000256" key="3">
    <source>
        <dbReference type="ARBA" id="ARBA00023125"/>
    </source>
</evidence>
<feature type="domain" description="Response regulatory" evidence="7">
    <location>
        <begin position="10"/>
        <end position="123"/>
    </location>
</feature>
<dbReference type="GO" id="GO:0000160">
    <property type="term" value="P:phosphorelay signal transduction system"/>
    <property type="evidence" value="ECO:0007669"/>
    <property type="project" value="InterPro"/>
</dbReference>
<dbReference type="OrthoDB" id="154278at2"/>
<dbReference type="InterPro" id="IPR000792">
    <property type="entry name" value="Tscrpt_reg_LuxR_C"/>
</dbReference>
<reference evidence="8 9" key="1">
    <citation type="submission" date="2018-10" db="EMBL/GenBank/DDBJ databases">
        <title>Isolation from soil.</title>
        <authorList>
            <person name="Hu J."/>
        </authorList>
    </citation>
    <scope>NUCLEOTIDE SEQUENCE [LARGE SCALE GENOMIC DNA]</scope>
    <source>
        <strain evidence="8 9">NEAU-Ht49</strain>
    </source>
</reference>
<keyword evidence="3 8" id="KW-0238">DNA-binding</keyword>
<comment type="caution">
    <text evidence="8">The sequence shown here is derived from an EMBL/GenBank/DDBJ whole genome shotgun (WGS) entry which is preliminary data.</text>
</comment>
<dbReference type="PROSITE" id="PS50110">
    <property type="entry name" value="RESPONSE_REGULATORY"/>
    <property type="match status" value="1"/>
</dbReference>
<dbReference type="Pfam" id="PF00072">
    <property type="entry name" value="Response_reg"/>
    <property type="match status" value="1"/>
</dbReference>
<proteinExistence type="predicted"/>
<sequence>MSGQNDGTIGVMIVDDHPIVREGLRGMLVAEPDLTVVGEAASGPEAVAVVPRLRPDVILMDLRMPGGSGLNALRLLAPEYRIIVLTTFAGHGDIAQAIAAGAAGYLLKDASRGELALAVRTVAAGGRALCRDAADRLAAAESAPALSEREAQVLELVARGLTNAEVGGELHIGEATVKTHLLRVFAKLGVSDRMSAVMAAMRRGLISGEGRP</sequence>